<evidence type="ECO:0000256" key="1">
    <source>
        <dbReference type="SAM" id="Phobius"/>
    </source>
</evidence>
<dbReference type="KEGG" id="lpy:FIV34_18870"/>
<evidence type="ECO:0000313" key="2">
    <source>
        <dbReference type="EMBL" id="QDE41119.1"/>
    </source>
</evidence>
<evidence type="ECO:0000313" key="3">
    <source>
        <dbReference type="Proteomes" id="UP000316093"/>
    </source>
</evidence>
<feature type="transmembrane region" description="Helical" evidence="1">
    <location>
        <begin position="116"/>
        <end position="136"/>
    </location>
</feature>
<proteinExistence type="predicted"/>
<dbReference type="OrthoDB" id="5637493at2"/>
<feature type="transmembrane region" description="Helical" evidence="1">
    <location>
        <begin position="67"/>
        <end position="96"/>
    </location>
</feature>
<reference evidence="2 3" key="1">
    <citation type="submission" date="2019-06" db="EMBL/GenBank/DDBJ databases">
        <title>A complete genome sequence for Luteibacter pinisoli MAH-14.</title>
        <authorList>
            <person name="Baltrus D.A."/>
        </authorList>
    </citation>
    <scope>NUCLEOTIDE SEQUENCE [LARGE SCALE GENOMIC DNA]</scope>
    <source>
        <strain evidence="2 3">MAH-14</strain>
    </source>
</reference>
<keyword evidence="1" id="KW-0812">Transmembrane</keyword>
<dbReference type="RefSeq" id="WP_139985043.1">
    <property type="nucleotide sequence ID" value="NZ_CP041046.1"/>
</dbReference>
<feature type="transmembrane region" description="Helical" evidence="1">
    <location>
        <begin position="192"/>
        <end position="219"/>
    </location>
</feature>
<sequence length="284" mass="30010">MGKFARSWALMKSSANILRQDKELMLFPLFAGLASLIVIASFAWPVFSLIHGHRTGLEDGGRHVSPLFLAVSFAFYFVQYGVVIFFNTALASAAFIRLDGGNPTLNDGLSAAWSKLPSIIGYALISATVGMILRAIQERAGFIGRIVAGLLGVGWTVATFLVVPVLAAQNVGPVEAVKDSASLVKRTWGENIIGNAGIGLAGGILTFCVLLVSVLLFAGAVATQSVVLMVAVGIAGVIALVALSLFQNAMHGVYAAALYRYAEYGDPGDGFDRALLENAFRQKK</sequence>
<organism evidence="2 3">
    <name type="scientific">Luteibacter pinisoli</name>
    <dbReference type="NCBI Taxonomy" id="2589080"/>
    <lineage>
        <taxon>Bacteria</taxon>
        <taxon>Pseudomonadati</taxon>
        <taxon>Pseudomonadota</taxon>
        <taxon>Gammaproteobacteria</taxon>
        <taxon>Lysobacterales</taxon>
        <taxon>Rhodanobacteraceae</taxon>
        <taxon>Luteibacter</taxon>
    </lineage>
</organism>
<protein>
    <recommendedName>
        <fullName evidence="4">Glycerophosphoryl diester phosphodiesterase membrane domain-containing protein</fullName>
    </recommendedName>
</protein>
<keyword evidence="1" id="KW-0472">Membrane</keyword>
<name>A0A4Y5Z9B9_9GAMM</name>
<dbReference type="InterPro" id="IPR046157">
    <property type="entry name" value="DUF6159"/>
</dbReference>
<accession>A0A4Y5Z9B9</accession>
<dbReference type="Proteomes" id="UP000316093">
    <property type="component" value="Chromosome"/>
</dbReference>
<feature type="transmembrane region" description="Helical" evidence="1">
    <location>
        <begin position="226"/>
        <end position="246"/>
    </location>
</feature>
<dbReference type="AlphaFoldDB" id="A0A4Y5Z9B9"/>
<dbReference type="Pfam" id="PF19656">
    <property type="entry name" value="DUF6159"/>
    <property type="match status" value="1"/>
</dbReference>
<keyword evidence="1" id="KW-1133">Transmembrane helix</keyword>
<keyword evidence="3" id="KW-1185">Reference proteome</keyword>
<dbReference type="EMBL" id="CP041046">
    <property type="protein sequence ID" value="QDE41119.1"/>
    <property type="molecule type" value="Genomic_DNA"/>
</dbReference>
<feature type="transmembrane region" description="Helical" evidence="1">
    <location>
        <begin position="148"/>
        <end position="172"/>
    </location>
</feature>
<feature type="transmembrane region" description="Helical" evidence="1">
    <location>
        <begin position="25"/>
        <end position="47"/>
    </location>
</feature>
<evidence type="ECO:0008006" key="4">
    <source>
        <dbReference type="Google" id="ProtNLM"/>
    </source>
</evidence>
<gene>
    <name evidence="2" type="ORF">FIV34_18870</name>
</gene>